<name>A0A5A9XPF6_9BACT</name>
<evidence type="ECO:0000313" key="2">
    <source>
        <dbReference type="Proteomes" id="UP000324298"/>
    </source>
</evidence>
<organism evidence="1 2">
    <name type="scientific">Oryzomonas rubra</name>
    <dbReference type="NCBI Taxonomy" id="2509454"/>
    <lineage>
        <taxon>Bacteria</taxon>
        <taxon>Pseudomonadati</taxon>
        <taxon>Thermodesulfobacteriota</taxon>
        <taxon>Desulfuromonadia</taxon>
        <taxon>Geobacterales</taxon>
        <taxon>Geobacteraceae</taxon>
        <taxon>Oryzomonas</taxon>
    </lineage>
</organism>
<dbReference type="EMBL" id="SRSD01000001">
    <property type="protein sequence ID" value="KAA0894976.1"/>
    <property type="molecule type" value="Genomic_DNA"/>
</dbReference>
<dbReference type="OrthoDB" id="5402186at2"/>
<accession>A0A5A9XPF6</accession>
<keyword evidence="2" id="KW-1185">Reference proteome</keyword>
<reference evidence="1 2" key="1">
    <citation type="submission" date="2019-04" db="EMBL/GenBank/DDBJ databases">
        <title>Geobacter ruber sp. nov., ferric-reducing bacteria isolated from paddy soil.</title>
        <authorList>
            <person name="Xu Z."/>
            <person name="Masuda Y."/>
            <person name="Itoh H."/>
            <person name="Senoo K."/>
        </authorList>
    </citation>
    <scope>NUCLEOTIDE SEQUENCE [LARGE SCALE GENOMIC DNA]</scope>
    <source>
        <strain evidence="1 2">Red88</strain>
    </source>
</reference>
<evidence type="ECO:0000313" key="1">
    <source>
        <dbReference type="EMBL" id="KAA0894976.1"/>
    </source>
</evidence>
<protein>
    <recommendedName>
        <fullName evidence="3">SpoIIAA-like</fullName>
    </recommendedName>
</protein>
<dbReference type="RefSeq" id="WP_149305561.1">
    <property type="nucleotide sequence ID" value="NZ_SRSD01000001.1"/>
</dbReference>
<comment type="caution">
    <text evidence="1">The sequence shown here is derived from an EMBL/GenBank/DDBJ whole genome shotgun (WGS) entry which is preliminary data.</text>
</comment>
<sequence length="121" mass="13903">MAVVTIQIQNDIMIVNVVGRLSFDEITDTIKHRYDMVTCHVLWDFSRGNVGDITTEQFKQILALAKEYRPFCEGAKTAYVSTIDSNFGMTRMFSTMAEIAGLPYPYKAFRSFDEAVDWLRE</sequence>
<dbReference type="Proteomes" id="UP000324298">
    <property type="component" value="Unassembled WGS sequence"/>
</dbReference>
<evidence type="ECO:0008006" key="3">
    <source>
        <dbReference type="Google" id="ProtNLM"/>
    </source>
</evidence>
<gene>
    <name evidence="1" type="ORF">ET418_00195</name>
</gene>
<dbReference type="AlphaFoldDB" id="A0A5A9XPF6"/>
<proteinExistence type="predicted"/>